<feature type="signal peptide" evidence="1">
    <location>
        <begin position="1"/>
        <end position="25"/>
    </location>
</feature>
<dbReference type="AlphaFoldDB" id="A0A6N6VIC8"/>
<evidence type="ECO:0000256" key="1">
    <source>
        <dbReference type="SAM" id="SignalP"/>
    </source>
</evidence>
<keyword evidence="4" id="KW-1185">Reference proteome</keyword>
<reference evidence="3 4" key="1">
    <citation type="submission" date="2019-09" db="EMBL/GenBank/DDBJ databases">
        <title>Parvibaculum sedimenti sp. nov., isolated from sediment.</title>
        <authorList>
            <person name="Wang Y."/>
        </authorList>
    </citation>
    <scope>NUCLEOTIDE SEQUENCE [LARGE SCALE GENOMIC DNA]</scope>
    <source>
        <strain evidence="3 4">HXT-9</strain>
    </source>
</reference>
<dbReference type="PROSITE" id="PS51257">
    <property type="entry name" value="PROKAR_LIPOPROTEIN"/>
    <property type="match status" value="1"/>
</dbReference>
<dbReference type="InterPro" id="IPR036514">
    <property type="entry name" value="SGNH_hydro_sf"/>
</dbReference>
<evidence type="ECO:0000313" key="4">
    <source>
        <dbReference type="Proteomes" id="UP000468901"/>
    </source>
</evidence>
<dbReference type="PANTHER" id="PTHR30383">
    <property type="entry name" value="THIOESTERASE 1/PROTEASE 1/LYSOPHOSPHOLIPASE L1"/>
    <property type="match status" value="1"/>
</dbReference>
<dbReference type="Proteomes" id="UP000468901">
    <property type="component" value="Unassembled WGS sequence"/>
</dbReference>
<evidence type="ECO:0000259" key="2">
    <source>
        <dbReference type="Pfam" id="PF13472"/>
    </source>
</evidence>
<proteinExistence type="predicted"/>
<dbReference type="InterPro" id="IPR051532">
    <property type="entry name" value="Ester_Hydrolysis_Enzymes"/>
</dbReference>
<evidence type="ECO:0000313" key="3">
    <source>
        <dbReference type="EMBL" id="KAB7740816.1"/>
    </source>
</evidence>
<dbReference type="InterPro" id="IPR013830">
    <property type="entry name" value="SGNH_hydro"/>
</dbReference>
<dbReference type="Pfam" id="PF13472">
    <property type="entry name" value="Lipase_GDSL_2"/>
    <property type="match status" value="1"/>
</dbReference>
<organism evidence="3 4">
    <name type="scientific">Parvibaculum sedimenti</name>
    <dbReference type="NCBI Taxonomy" id="2608632"/>
    <lineage>
        <taxon>Bacteria</taxon>
        <taxon>Pseudomonadati</taxon>
        <taxon>Pseudomonadota</taxon>
        <taxon>Alphaproteobacteria</taxon>
        <taxon>Hyphomicrobiales</taxon>
        <taxon>Parvibaculaceae</taxon>
        <taxon>Parvibaculum</taxon>
    </lineage>
</organism>
<feature type="domain" description="SGNH hydrolase-type esterase" evidence="2">
    <location>
        <begin position="57"/>
        <end position="230"/>
    </location>
</feature>
<dbReference type="Gene3D" id="3.40.50.1110">
    <property type="entry name" value="SGNH hydrolase"/>
    <property type="match status" value="1"/>
</dbReference>
<comment type="caution">
    <text evidence="3">The sequence shown here is derived from an EMBL/GenBank/DDBJ whole genome shotgun (WGS) entry which is preliminary data.</text>
</comment>
<name>A0A6N6VIC8_9HYPH</name>
<dbReference type="PANTHER" id="PTHR30383:SF5">
    <property type="entry name" value="SGNH HYDROLASE-TYPE ESTERASE DOMAIN-CONTAINING PROTEIN"/>
    <property type="match status" value="1"/>
</dbReference>
<dbReference type="SUPFAM" id="SSF52266">
    <property type="entry name" value="SGNH hydrolase"/>
    <property type="match status" value="1"/>
</dbReference>
<keyword evidence="1" id="KW-0732">Signal</keyword>
<feature type="chain" id="PRO_5027109068" description="SGNH hydrolase-type esterase domain-containing protein" evidence="1">
    <location>
        <begin position="26"/>
        <end position="250"/>
    </location>
</feature>
<sequence>MRALSALTLILILLGGCVSAPPPVAAPVAVEAPFVVQPERMAAKRVAALAGPVDLVFIGDSITQNYDRVSEKVEENYKPVWDAFYGSRHALNLGYGMDTSAATLWRFAHGELDGIAPKLAVILIGTNDTNLGHSARETFSDVEVVVNAAHERMPHARLLLIGILPSDKSTAKSKADAEVNALLAARYTASEFVTFIDIASVFRKEGQLDRSLYVEKGPHEALHPNVSGQAVMARAIEPTVARLLGEPSLK</sequence>
<protein>
    <recommendedName>
        <fullName evidence="2">SGNH hydrolase-type esterase domain-containing protein</fullName>
    </recommendedName>
</protein>
<dbReference type="GO" id="GO:0004622">
    <property type="term" value="F:phosphatidylcholine lysophospholipase activity"/>
    <property type="evidence" value="ECO:0007669"/>
    <property type="project" value="TreeGrafter"/>
</dbReference>
<gene>
    <name evidence="3" type="ORF">F2P47_07160</name>
</gene>
<dbReference type="RefSeq" id="WP_152215658.1">
    <property type="nucleotide sequence ID" value="NZ_WESC01000005.1"/>
</dbReference>
<accession>A0A6N6VIC8</accession>
<dbReference type="EMBL" id="WESC01000005">
    <property type="protein sequence ID" value="KAB7740816.1"/>
    <property type="molecule type" value="Genomic_DNA"/>
</dbReference>